<dbReference type="SUPFAM" id="SSF51905">
    <property type="entry name" value="FAD/NAD(P)-binding domain"/>
    <property type="match status" value="1"/>
</dbReference>
<dbReference type="GO" id="GO:0004061">
    <property type="term" value="F:arylformamidase activity"/>
    <property type="evidence" value="ECO:0007669"/>
    <property type="project" value="InterPro"/>
</dbReference>
<dbReference type="PANTHER" id="PTHR10668:SF105">
    <property type="entry name" value="DEHYDROGENASE-RELATED"/>
    <property type="match status" value="1"/>
</dbReference>
<dbReference type="SUPFAM" id="SSF102198">
    <property type="entry name" value="Putative cyclase"/>
    <property type="match status" value="1"/>
</dbReference>
<dbReference type="InterPro" id="IPR002937">
    <property type="entry name" value="Amino_oxidase"/>
</dbReference>
<evidence type="ECO:0000259" key="4">
    <source>
        <dbReference type="Pfam" id="PF01593"/>
    </source>
</evidence>
<gene>
    <name evidence="5" type="ORF">KOF27_02310</name>
</gene>
<dbReference type="PANTHER" id="PTHR10668">
    <property type="entry name" value="PHYTOENE DEHYDROGENASE"/>
    <property type="match status" value="1"/>
</dbReference>
<dbReference type="PRINTS" id="PR00891">
    <property type="entry name" value="RABGDIREP"/>
</dbReference>
<evidence type="ECO:0000313" key="5">
    <source>
        <dbReference type="EMBL" id="QWQ21212.2"/>
    </source>
</evidence>
<evidence type="ECO:0000256" key="2">
    <source>
        <dbReference type="ARBA" id="ARBA00038825"/>
    </source>
</evidence>
<dbReference type="GO" id="GO:0016491">
    <property type="term" value="F:oxidoreductase activity"/>
    <property type="evidence" value="ECO:0007669"/>
    <property type="project" value="InterPro"/>
</dbReference>
<dbReference type="EMBL" id="CP076405">
    <property type="protein sequence ID" value="QWQ21212.2"/>
    <property type="molecule type" value="Genomic_DNA"/>
</dbReference>
<organism evidence="5 6">
    <name type="scientific">Providencia rettgeri</name>
    <dbReference type="NCBI Taxonomy" id="587"/>
    <lineage>
        <taxon>Bacteria</taxon>
        <taxon>Pseudomonadati</taxon>
        <taxon>Pseudomonadota</taxon>
        <taxon>Gammaproteobacteria</taxon>
        <taxon>Enterobacterales</taxon>
        <taxon>Morganellaceae</taxon>
        <taxon>Providencia</taxon>
    </lineage>
</organism>
<dbReference type="InterPro" id="IPR018203">
    <property type="entry name" value="GDP_dissociation_inhibitor"/>
</dbReference>
<evidence type="ECO:0000256" key="3">
    <source>
        <dbReference type="ARBA" id="ARBA00040298"/>
    </source>
</evidence>
<dbReference type="InterPro" id="IPR007325">
    <property type="entry name" value="KFase/CYL"/>
</dbReference>
<dbReference type="GO" id="GO:0007264">
    <property type="term" value="P:small GTPase-mediated signal transduction"/>
    <property type="evidence" value="ECO:0007669"/>
    <property type="project" value="InterPro"/>
</dbReference>
<comment type="function">
    <text evidence="1">Probable oxidoreductase that may play a role as regulator of mitochondrial function.</text>
</comment>
<protein>
    <recommendedName>
        <fullName evidence="3">Pyridine nucleotide-disulfide oxidoreductase domain-containing protein 2</fullName>
    </recommendedName>
</protein>
<dbReference type="Pfam" id="PF01593">
    <property type="entry name" value="Amino_oxidase"/>
    <property type="match status" value="1"/>
</dbReference>
<dbReference type="GO" id="GO:0019441">
    <property type="term" value="P:L-tryptophan catabolic process to kynurenine"/>
    <property type="evidence" value="ECO:0007669"/>
    <property type="project" value="InterPro"/>
</dbReference>
<dbReference type="Gene3D" id="3.50.30.50">
    <property type="entry name" value="Putative cyclase"/>
    <property type="match status" value="1"/>
</dbReference>
<dbReference type="GO" id="GO:0005092">
    <property type="term" value="F:GDP-dissociation inhibitor activity"/>
    <property type="evidence" value="ECO:0007669"/>
    <property type="project" value="InterPro"/>
</dbReference>
<proteinExistence type="predicted"/>
<reference evidence="5" key="1">
    <citation type="submission" date="2021-06" db="EMBL/GenBank/DDBJ databases">
        <title>Emergence of genetically related NDM-1-producing Providencia rettgeri strains in Argentina.</title>
        <authorList>
            <person name="Pasteran F."/>
            <person name="Meo A."/>
            <person name="Gomez S."/>
            <person name="Derdoy L."/>
            <person name="Albronoz E."/>
            <person name="Faccone D."/>
            <person name="Guerriero L."/>
            <person name="Archuby D."/>
            <person name="Tarzia A."/>
            <person name="Lopez M."/>
            <person name="Corso A."/>
        </authorList>
    </citation>
    <scope>NUCLEOTIDE SEQUENCE</scope>
    <source>
        <strain evidence="5">PreM15628</strain>
    </source>
</reference>
<dbReference type="AlphaFoldDB" id="A0AAJ4NKB2"/>
<sequence length="799" mass="87274">MNQQILMTFATQLQQGNIQVIDLTQTLSPSFPALQLPEQFGQVWSFSMEQISRYDDNGPAWYWNNFSCGEHTGTHFDAPIHWISGKDQINNTVDTIPVENFVAPAVVVDASAEVAQNPDWVLTVEFLQKWEEKHGTIPKAAWVLFRTDWSKKANDPVAYVSMREDGAHTPGPSQEAVEWLIHQRDVKGFGVETINTDAGQSYSWPVPYPCHTLMHGHNKYGLQCLMNLDKLPATGVVIVAAPLKIEGGSGSPLRVLALVGWGMTASSTPQVIVVGSGMNSLMCAALLAVRGKSVLVLERNDRLGGCIRTENLFEGYTHDLLSCWYSLFVGSPGYQELEPYLKQYGLEFAQCDYSTGLVQPDGQSIALKRDISEAAKQLDQLAPGDGLAFRKMAEQLFTQDAALTFGLLGQNPYSANMLKLLFSEWRKRGVDGLLDFAKAGIESFRRWSERELQHDFSRALMAPWVLHTGLGPDEASSALIGKLTFAAVVAGGMPVVKGGSARIVEAFAKVIEAHGGQLKTGMNVEKIITTGEGRNQRATGVMANGQIIAASESVVCNVTPTQLYGSLLENTSLQVREKARGYRYGRAGMQIHFALSAPPPWCNPELLNVPLVHFTESMEQVCLSVTQANNGYLPDKPTFGIGQPTALDPSRAPEGGWILWIQMQELPRVLKGDSAGEISVPDDGGWDEQVREAVADRIQQRLELVMPGFSNLIVGRKAISPADLENYNCNLVGGDPYSGTCSPDQFFWLRPFAATGQTKTHQTAVKNLFHIGASTHPGPGLGGGSGYLVAQKLAVKRRT</sequence>
<dbReference type="InterPro" id="IPR037175">
    <property type="entry name" value="KFase_sf"/>
</dbReference>
<accession>A0AAJ4NKB2</accession>
<name>A0AAJ4NKB2_PRORE</name>
<dbReference type="InterPro" id="IPR036188">
    <property type="entry name" value="FAD/NAD-bd_sf"/>
</dbReference>
<dbReference type="Gene3D" id="3.50.50.60">
    <property type="entry name" value="FAD/NAD(P)-binding domain"/>
    <property type="match status" value="2"/>
</dbReference>
<evidence type="ECO:0000313" key="6">
    <source>
        <dbReference type="Proteomes" id="UP000682358"/>
    </source>
</evidence>
<dbReference type="Pfam" id="PF04199">
    <property type="entry name" value="Cyclase"/>
    <property type="match status" value="1"/>
</dbReference>
<feature type="domain" description="Amine oxidase" evidence="4">
    <location>
        <begin position="281"/>
        <end position="585"/>
    </location>
</feature>
<evidence type="ECO:0000256" key="1">
    <source>
        <dbReference type="ARBA" id="ARBA00037217"/>
    </source>
</evidence>
<comment type="subunit">
    <text evidence="2">Interacts with COX5B; this interaction may contribute to localize PYROXD2 to the inner face of the inner mitochondrial membrane.</text>
</comment>
<dbReference type="Proteomes" id="UP000682358">
    <property type="component" value="Chromosome"/>
</dbReference>